<accession>A0A381NMN7</accession>
<dbReference type="InterPro" id="IPR015797">
    <property type="entry name" value="NUDIX_hydrolase-like_dom_sf"/>
</dbReference>
<sequence>MARAILAAMAAESAESMRPQVGVGVIFVRDGKVFLAKRHGAHGEDTWASAGGHLENGESLEECARREAMEELGVTVGELEFLCVSNIIAYGKHYVDIEFLGDITGQEPRLMEPEAFIDSGWFPLDRLPEPLFRAMGYALESYGTGQYYYAGD</sequence>
<dbReference type="InterPro" id="IPR020084">
    <property type="entry name" value="NUDIX_hydrolase_CS"/>
</dbReference>
<proteinExistence type="predicted"/>
<dbReference type="Pfam" id="PF00293">
    <property type="entry name" value="NUDIX"/>
    <property type="match status" value="1"/>
</dbReference>
<dbReference type="InterPro" id="IPR000086">
    <property type="entry name" value="NUDIX_hydrolase_dom"/>
</dbReference>
<reference evidence="3" key="1">
    <citation type="submission" date="2018-05" db="EMBL/GenBank/DDBJ databases">
        <authorList>
            <person name="Lanie J.A."/>
            <person name="Ng W.-L."/>
            <person name="Kazmierczak K.M."/>
            <person name="Andrzejewski T.M."/>
            <person name="Davidsen T.M."/>
            <person name="Wayne K.J."/>
            <person name="Tettelin H."/>
            <person name="Glass J.I."/>
            <person name="Rusch D."/>
            <person name="Podicherti R."/>
            <person name="Tsui H.-C.T."/>
            <person name="Winkler M.E."/>
        </authorList>
    </citation>
    <scope>NUCLEOTIDE SEQUENCE</scope>
</reference>
<dbReference type="InterPro" id="IPR020476">
    <property type="entry name" value="Nudix_hydrolase"/>
</dbReference>
<dbReference type="PRINTS" id="PR00502">
    <property type="entry name" value="NUDIXFAMILY"/>
</dbReference>
<dbReference type="PROSITE" id="PS00893">
    <property type="entry name" value="NUDIX_BOX"/>
    <property type="match status" value="1"/>
</dbReference>
<name>A0A381NMN7_9ZZZZ</name>
<evidence type="ECO:0000259" key="2">
    <source>
        <dbReference type="PROSITE" id="PS51462"/>
    </source>
</evidence>
<dbReference type="PANTHER" id="PTHR16099:SF5">
    <property type="entry name" value="NUCLEOTIDE TRIPHOSPHATE DIPHOSPHATASE NUDT15"/>
    <property type="match status" value="1"/>
</dbReference>
<organism evidence="3">
    <name type="scientific">marine metagenome</name>
    <dbReference type="NCBI Taxonomy" id="408172"/>
    <lineage>
        <taxon>unclassified sequences</taxon>
        <taxon>metagenomes</taxon>
        <taxon>ecological metagenomes</taxon>
    </lineage>
</organism>
<dbReference type="PROSITE" id="PS51462">
    <property type="entry name" value="NUDIX"/>
    <property type="match status" value="1"/>
</dbReference>
<dbReference type="AlphaFoldDB" id="A0A381NMN7"/>
<keyword evidence="1" id="KW-0378">Hydrolase</keyword>
<protein>
    <recommendedName>
        <fullName evidence="2">Nudix hydrolase domain-containing protein</fullName>
    </recommendedName>
</protein>
<dbReference type="Gene3D" id="3.90.79.10">
    <property type="entry name" value="Nucleoside Triphosphate Pyrophosphohydrolase"/>
    <property type="match status" value="1"/>
</dbReference>
<dbReference type="GO" id="GO:0016787">
    <property type="term" value="F:hydrolase activity"/>
    <property type="evidence" value="ECO:0007669"/>
    <property type="project" value="UniProtKB-KW"/>
</dbReference>
<evidence type="ECO:0000313" key="3">
    <source>
        <dbReference type="EMBL" id="SUZ55876.1"/>
    </source>
</evidence>
<dbReference type="CDD" id="cd04678">
    <property type="entry name" value="NUDIX_MTH2_Nudt15"/>
    <property type="match status" value="1"/>
</dbReference>
<feature type="domain" description="Nudix hydrolase" evidence="2">
    <location>
        <begin position="18"/>
        <end position="145"/>
    </location>
</feature>
<dbReference type="PANTHER" id="PTHR16099">
    <property type="entry name" value="8-OXO-DGTP DIPHOSPHATES NUDT15"/>
    <property type="match status" value="1"/>
</dbReference>
<dbReference type="EMBL" id="UINC01000466">
    <property type="protein sequence ID" value="SUZ55876.1"/>
    <property type="molecule type" value="Genomic_DNA"/>
</dbReference>
<dbReference type="SUPFAM" id="SSF55811">
    <property type="entry name" value="Nudix"/>
    <property type="match status" value="1"/>
</dbReference>
<gene>
    <name evidence="3" type="ORF">METZ01_LOCUS8730</name>
</gene>
<evidence type="ECO:0000256" key="1">
    <source>
        <dbReference type="ARBA" id="ARBA00022801"/>
    </source>
</evidence>